<feature type="domain" description="HTH merR-type" evidence="5">
    <location>
        <begin position="5"/>
        <end position="74"/>
    </location>
</feature>
<dbReference type="InterPro" id="IPR009061">
    <property type="entry name" value="DNA-bd_dom_put_sf"/>
</dbReference>
<evidence type="ECO:0000256" key="1">
    <source>
        <dbReference type="ARBA" id="ARBA00022491"/>
    </source>
</evidence>
<dbReference type="CDD" id="cd02065">
    <property type="entry name" value="B12-binding_like"/>
    <property type="match status" value="1"/>
</dbReference>
<dbReference type="Pfam" id="PF02607">
    <property type="entry name" value="B12-binding_2"/>
    <property type="match status" value="1"/>
</dbReference>
<dbReference type="InterPro" id="IPR047057">
    <property type="entry name" value="MerR_fam"/>
</dbReference>
<evidence type="ECO:0000256" key="2">
    <source>
        <dbReference type="ARBA" id="ARBA00023015"/>
    </source>
</evidence>
<dbReference type="SMART" id="SM00422">
    <property type="entry name" value="HTH_MERR"/>
    <property type="match status" value="1"/>
</dbReference>
<keyword evidence="3" id="KW-0238">DNA-binding</keyword>
<dbReference type="Gene3D" id="1.10.1240.10">
    <property type="entry name" value="Methionine synthase domain"/>
    <property type="match status" value="1"/>
</dbReference>
<dbReference type="PANTHER" id="PTHR30204:SF69">
    <property type="entry name" value="MERR-FAMILY TRANSCRIPTIONAL REGULATOR"/>
    <property type="match status" value="1"/>
</dbReference>
<gene>
    <name evidence="7" type="ORF">GALL_127000</name>
</gene>
<comment type="caution">
    <text evidence="7">The sequence shown here is derived from an EMBL/GenBank/DDBJ whole genome shotgun (WGS) entry which is preliminary data.</text>
</comment>
<name>A0A1J5SYQ8_9ZZZZ</name>
<dbReference type="PROSITE" id="PS50937">
    <property type="entry name" value="HTH_MERR_2"/>
    <property type="match status" value="1"/>
</dbReference>
<keyword evidence="2" id="KW-0805">Transcription regulation</keyword>
<organism evidence="7">
    <name type="scientific">mine drainage metagenome</name>
    <dbReference type="NCBI Taxonomy" id="410659"/>
    <lineage>
        <taxon>unclassified sequences</taxon>
        <taxon>metagenomes</taxon>
        <taxon>ecological metagenomes</taxon>
    </lineage>
</organism>
<evidence type="ECO:0000313" key="7">
    <source>
        <dbReference type="EMBL" id="OIR05142.1"/>
    </source>
</evidence>
<keyword evidence="1" id="KW-0678">Repressor</keyword>
<evidence type="ECO:0000259" key="5">
    <source>
        <dbReference type="PROSITE" id="PS50937"/>
    </source>
</evidence>
<evidence type="ECO:0000256" key="3">
    <source>
        <dbReference type="ARBA" id="ARBA00023125"/>
    </source>
</evidence>
<dbReference type="InterPro" id="IPR036594">
    <property type="entry name" value="Meth_synthase_dom"/>
</dbReference>
<dbReference type="GO" id="GO:0003677">
    <property type="term" value="F:DNA binding"/>
    <property type="evidence" value="ECO:0007669"/>
    <property type="project" value="UniProtKB-KW"/>
</dbReference>
<dbReference type="SUPFAM" id="SSF46955">
    <property type="entry name" value="Putative DNA-binding domain"/>
    <property type="match status" value="1"/>
</dbReference>
<reference evidence="7" key="1">
    <citation type="submission" date="2016-10" db="EMBL/GenBank/DDBJ databases">
        <title>Sequence of Gallionella enrichment culture.</title>
        <authorList>
            <person name="Poehlein A."/>
            <person name="Muehling M."/>
            <person name="Daniel R."/>
        </authorList>
    </citation>
    <scope>NUCLEOTIDE SEQUENCE</scope>
</reference>
<keyword evidence="4" id="KW-0804">Transcription</keyword>
<dbReference type="AlphaFoldDB" id="A0A1J5SYQ8"/>
<dbReference type="InterPro" id="IPR036724">
    <property type="entry name" value="Cobalamin-bd_sf"/>
</dbReference>
<dbReference type="PROSITE" id="PS51332">
    <property type="entry name" value="B12_BINDING"/>
    <property type="match status" value="1"/>
</dbReference>
<evidence type="ECO:0000259" key="6">
    <source>
        <dbReference type="PROSITE" id="PS51332"/>
    </source>
</evidence>
<dbReference type="GO" id="GO:0003700">
    <property type="term" value="F:DNA-binding transcription factor activity"/>
    <property type="evidence" value="ECO:0007669"/>
    <property type="project" value="InterPro"/>
</dbReference>
<dbReference type="CDD" id="cd01104">
    <property type="entry name" value="HTH_MlrA-CarA"/>
    <property type="match status" value="1"/>
</dbReference>
<dbReference type="SUPFAM" id="SSF52242">
    <property type="entry name" value="Cobalamin (vitamin B12)-binding domain"/>
    <property type="match status" value="1"/>
</dbReference>
<dbReference type="Gene3D" id="1.10.1660.10">
    <property type="match status" value="1"/>
</dbReference>
<accession>A0A1J5SYQ8</accession>
<dbReference type="InterPro" id="IPR006158">
    <property type="entry name" value="Cobalamin-bd"/>
</dbReference>
<proteinExistence type="predicted"/>
<dbReference type="InterPro" id="IPR003759">
    <property type="entry name" value="Cbl-bd_cap"/>
</dbReference>
<dbReference type="InterPro" id="IPR000551">
    <property type="entry name" value="MerR-type_HTH_dom"/>
</dbReference>
<evidence type="ECO:0000256" key="4">
    <source>
        <dbReference type="ARBA" id="ARBA00023163"/>
    </source>
</evidence>
<dbReference type="PANTHER" id="PTHR30204">
    <property type="entry name" value="REDOX-CYCLING DRUG-SENSING TRANSCRIPTIONAL ACTIVATOR SOXR"/>
    <property type="match status" value="1"/>
</dbReference>
<dbReference type="Pfam" id="PF13411">
    <property type="entry name" value="MerR_1"/>
    <property type="match status" value="1"/>
</dbReference>
<feature type="domain" description="B12-binding" evidence="6">
    <location>
        <begin position="183"/>
        <end position="310"/>
    </location>
</feature>
<dbReference type="GO" id="GO:0046872">
    <property type="term" value="F:metal ion binding"/>
    <property type="evidence" value="ECO:0007669"/>
    <property type="project" value="InterPro"/>
</dbReference>
<dbReference type="GO" id="GO:0031419">
    <property type="term" value="F:cobalamin binding"/>
    <property type="evidence" value="ECO:0007669"/>
    <property type="project" value="InterPro"/>
</dbReference>
<dbReference type="Gene3D" id="3.40.50.280">
    <property type="entry name" value="Cobalamin-binding domain"/>
    <property type="match status" value="1"/>
</dbReference>
<protein>
    <submittedName>
        <fullName evidence="7">B12 binding domain protein</fullName>
    </submittedName>
</protein>
<dbReference type="EMBL" id="MLJW01000052">
    <property type="protein sequence ID" value="OIR05142.1"/>
    <property type="molecule type" value="Genomic_DNA"/>
</dbReference>
<sequence>MDDVPLTIKAAAQQSGLSAHVIRIWEKRYGAVTPLRTDTNRRLYPSDQVERLGLLAHLTREGRSISTIARLPLESLRSLVRDAGSAASAGEPAPDSASTPILSACIQAVKNLDAASLESELARAVVRLGLQGMVQRVAAPLAREIGDLWRDGSITAAHEHFATAVLRTFLARSSTSFAPFGPAPTLLAVTPSGQLHELGALLVCATASNLGWRVLYLGASLPAAEIAGAAHQHKARAVALSLVYPEDDPALGDELTRLRSLLPADTALLAGGRATPAYSAALDKVGALQARDLAHLGRILDGLRKPDTASPAA</sequence>
<dbReference type="Pfam" id="PF02310">
    <property type="entry name" value="B12-binding"/>
    <property type="match status" value="1"/>
</dbReference>